<keyword evidence="2" id="KW-0808">Transferase</keyword>
<dbReference type="InterPro" id="IPR000537">
    <property type="entry name" value="UbiA_prenyltransferase"/>
</dbReference>
<accession>A0ABX8RNS4</accession>
<feature type="transmembrane region" description="Helical" evidence="6">
    <location>
        <begin position="245"/>
        <end position="267"/>
    </location>
</feature>
<keyword evidence="8" id="KW-1185">Reference proteome</keyword>
<keyword evidence="5 6" id="KW-0472">Membrane</keyword>
<evidence type="ECO:0000256" key="6">
    <source>
        <dbReference type="SAM" id="Phobius"/>
    </source>
</evidence>
<comment type="subcellular location">
    <subcellularLocation>
        <location evidence="1">Membrane</location>
        <topology evidence="1">Multi-pass membrane protein</topology>
    </subcellularLocation>
</comment>
<evidence type="ECO:0000256" key="5">
    <source>
        <dbReference type="ARBA" id="ARBA00023136"/>
    </source>
</evidence>
<feature type="transmembrane region" description="Helical" evidence="6">
    <location>
        <begin position="148"/>
        <end position="167"/>
    </location>
</feature>
<feature type="transmembrane region" description="Helical" evidence="6">
    <location>
        <begin position="62"/>
        <end position="81"/>
    </location>
</feature>
<evidence type="ECO:0000256" key="2">
    <source>
        <dbReference type="ARBA" id="ARBA00022679"/>
    </source>
</evidence>
<dbReference type="Pfam" id="PF01040">
    <property type="entry name" value="UbiA"/>
    <property type="match status" value="1"/>
</dbReference>
<evidence type="ECO:0000256" key="3">
    <source>
        <dbReference type="ARBA" id="ARBA00022692"/>
    </source>
</evidence>
<sequence>MIDMSDVSVAAIRPASGGHSVRETVLGFVRLSKVAVFQHYFGLALAWLLLSSSARDRPGATLAMIAFLIGSIGIVAATCALDDIVGFRNGSDAINYQHGETKRDIRRKPLLSGVISESQAIVFVVAAIAVAVLAGLAAFWALDWHAPLAAYVLYSAGLILSLQYSAGLRVSYYQGGGELLLFAATACGLYAPFLAVAQEWTSAAVLQGVLLGLWMVMVSSYSNVNDITGDRRVGRKTMATVASHATIATTMVLLVIGSVAATVWLVAGTEFPWWTLLTMLPATALHVSQLYVGPLRRQWLQARRLGMIAYNLGFLGIGIPTFYLFVTV</sequence>
<dbReference type="PANTHER" id="PTHR13929:SF0">
    <property type="entry name" value="UBIA PRENYLTRANSFERASE DOMAIN-CONTAINING PROTEIN 1"/>
    <property type="match status" value="1"/>
</dbReference>
<feature type="transmembrane region" description="Helical" evidence="6">
    <location>
        <begin position="305"/>
        <end position="326"/>
    </location>
</feature>
<name>A0ABX8RNS4_NOCIO</name>
<feature type="transmembrane region" description="Helical" evidence="6">
    <location>
        <begin position="273"/>
        <end position="293"/>
    </location>
</feature>
<dbReference type="Proteomes" id="UP000694257">
    <property type="component" value="Chromosome"/>
</dbReference>
<feature type="transmembrane region" description="Helical" evidence="6">
    <location>
        <begin position="120"/>
        <end position="142"/>
    </location>
</feature>
<gene>
    <name evidence="7" type="ORF">KV110_32295</name>
</gene>
<evidence type="ECO:0000313" key="7">
    <source>
        <dbReference type="EMBL" id="QXN90075.1"/>
    </source>
</evidence>
<protein>
    <submittedName>
        <fullName evidence="7">UbiA family prenyltransferase</fullName>
    </submittedName>
</protein>
<evidence type="ECO:0000313" key="8">
    <source>
        <dbReference type="Proteomes" id="UP000694257"/>
    </source>
</evidence>
<feature type="transmembrane region" description="Helical" evidence="6">
    <location>
        <begin position="179"/>
        <end position="197"/>
    </location>
</feature>
<evidence type="ECO:0000256" key="4">
    <source>
        <dbReference type="ARBA" id="ARBA00022989"/>
    </source>
</evidence>
<organism evidence="7 8">
    <name type="scientific">Nocardia iowensis</name>
    <dbReference type="NCBI Taxonomy" id="204891"/>
    <lineage>
        <taxon>Bacteria</taxon>
        <taxon>Bacillati</taxon>
        <taxon>Actinomycetota</taxon>
        <taxon>Actinomycetes</taxon>
        <taxon>Mycobacteriales</taxon>
        <taxon>Nocardiaceae</taxon>
        <taxon>Nocardia</taxon>
    </lineage>
</organism>
<keyword evidence="4 6" id="KW-1133">Transmembrane helix</keyword>
<proteinExistence type="predicted"/>
<evidence type="ECO:0000256" key="1">
    <source>
        <dbReference type="ARBA" id="ARBA00004141"/>
    </source>
</evidence>
<dbReference type="EMBL" id="CP078145">
    <property type="protein sequence ID" value="QXN90075.1"/>
    <property type="molecule type" value="Genomic_DNA"/>
</dbReference>
<feature type="transmembrane region" description="Helical" evidence="6">
    <location>
        <begin position="203"/>
        <end position="224"/>
    </location>
</feature>
<feature type="transmembrane region" description="Helical" evidence="6">
    <location>
        <begin position="31"/>
        <end position="50"/>
    </location>
</feature>
<keyword evidence="3 6" id="KW-0812">Transmembrane</keyword>
<reference evidence="7 8" key="1">
    <citation type="submission" date="2021-07" db="EMBL/GenBank/DDBJ databases">
        <title>Whole Genome Sequence of Nocardia Iowensis.</title>
        <authorList>
            <person name="Lamm A."/>
            <person name="Collins-Fairclough A.M."/>
            <person name="Bunk B."/>
            <person name="Sproer C."/>
        </authorList>
    </citation>
    <scope>NUCLEOTIDE SEQUENCE [LARGE SCALE GENOMIC DNA]</scope>
    <source>
        <strain evidence="7 8">NRRL 5646</strain>
    </source>
</reference>
<dbReference type="InterPro" id="IPR026046">
    <property type="entry name" value="UBIAD1"/>
</dbReference>
<dbReference type="PANTHER" id="PTHR13929">
    <property type="entry name" value="1,4-DIHYDROXY-2-NAPHTHOATE OCTAPRENYLTRANSFERASE"/>
    <property type="match status" value="1"/>
</dbReference>